<accession>A0A0D3J1Y3</accession>
<feature type="compositionally biased region" description="Basic and acidic residues" evidence="1">
    <location>
        <begin position="58"/>
        <end position="79"/>
    </location>
</feature>
<dbReference type="Proteomes" id="UP000013827">
    <property type="component" value="Unassembled WGS sequence"/>
</dbReference>
<reference evidence="2" key="2">
    <citation type="submission" date="2024-10" db="UniProtKB">
        <authorList>
            <consortium name="EnsemblProtists"/>
        </authorList>
    </citation>
    <scope>IDENTIFICATION</scope>
</reference>
<keyword evidence="3" id="KW-1185">Reference proteome</keyword>
<dbReference type="HOGENOM" id="CLU_2268911_0_0_1"/>
<evidence type="ECO:0000256" key="1">
    <source>
        <dbReference type="SAM" id="MobiDB-lite"/>
    </source>
</evidence>
<protein>
    <submittedName>
        <fullName evidence="2">Uncharacterized protein</fullName>
    </submittedName>
</protein>
<evidence type="ECO:0000313" key="3">
    <source>
        <dbReference type="Proteomes" id="UP000013827"/>
    </source>
</evidence>
<evidence type="ECO:0000313" key="2">
    <source>
        <dbReference type="EnsemblProtists" id="EOD17518"/>
    </source>
</evidence>
<proteinExistence type="predicted"/>
<reference evidence="3" key="1">
    <citation type="journal article" date="2013" name="Nature">
        <title>Pan genome of the phytoplankton Emiliania underpins its global distribution.</title>
        <authorList>
            <person name="Read B.A."/>
            <person name="Kegel J."/>
            <person name="Klute M.J."/>
            <person name="Kuo A."/>
            <person name="Lefebvre S.C."/>
            <person name="Maumus F."/>
            <person name="Mayer C."/>
            <person name="Miller J."/>
            <person name="Monier A."/>
            <person name="Salamov A."/>
            <person name="Young J."/>
            <person name="Aguilar M."/>
            <person name="Claverie J.M."/>
            <person name="Frickenhaus S."/>
            <person name="Gonzalez K."/>
            <person name="Herman E.K."/>
            <person name="Lin Y.C."/>
            <person name="Napier J."/>
            <person name="Ogata H."/>
            <person name="Sarno A.F."/>
            <person name="Shmutz J."/>
            <person name="Schroeder D."/>
            <person name="de Vargas C."/>
            <person name="Verret F."/>
            <person name="von Dassow P."/>
            <person name="Valentin K."/>
            <person name="Van de Peer Y."/>
            <person name="Wheeler G."/>
            <person name="Dacks J.B."/>
            <person name="Delwiche C.F."/>
            <person name="Dyhrman S.T."/>
            <person name="Glockner G."/>
            <person name="John U."/>
            <person name="Richards T."/>
            <person name="Worden A.Z."/>
            <person name="Zhang X."/>
            <person name="Grigoriev I.V."/>
            <person name="Allen A.E."/>
            <person name="Bidle K."/>
            <person name="Borodovsky M."/>
            <person name="Bowler C."/>
            <person name="Brownlee C."/>
            <person name="Cock J.M."/>
            <person name="Elias M."/>
            <person name="Gladyshev V.N."/>
            <person name="Groth M."/>
            <person name="Guda C."/>
            <person name="Hadaegh A."/>
            <person name="Iglesias-Rodriguez M.D."/>
            <person name="Jenkins J."/>
            <person name="Jones B.M."/>
            <person name="Lawson T."/>
            <person name="Leese F."/>
            <person name="Lindquist E."/>
            <person name="Lobanov A."/>
            <person name="Lomsadze A."/>
            <person name="Malik S.B."/>
            <person name="Marsh M.E."/>
            <person name="Mackinder L."/>
            <person name="Mock T."/>
            <person name="Mueller-Roeber B."/>
            <person name="Pagarete A."/>
            <person name="Parker M."/>
            <person name="Probert I."/>
            <person name="Quesneville H."/>
            <person name="Raines C."/>
            <person name="Rensing S.A."/>
            <person name="Riano-Pachon D.M."/>
            <person name="Richier S."/>
            <person name="Rokitta S."/>
            <person name="Shiraiwa Y."/>
            <person name="Soanes D.M."/>
            <person name="van der Giezen M."/>
            <person name="Wahlund T.M."/>
            <person name="Williams B."/>
            <person name="Wilson W."/>
            <person name="Wolfe G."/>
            <person name="Wurch L.L."/>
        </authorList>
    </citation>
    <scope>NUCLEOTIDE SEQUENCE</scope>
</reference>
<dbReference type="AlphaFoldDB" id="A0A0D3J1Y3"/>
<dbReference type="RefSeq" id="XP_005769947.1">
    <property type="nucleotide sequence ID" value="XM_005769890.1"/>
</dbReference>
<dbReference type="GeneID" id="17263666"/>
<dbReference type="EnsemblProtists" id="EOD17518">
    <property type="protein sequence ID" value="EOD17518"/>
    <property type="gene ID" value="EMIHUDRAFT_244064"/>
</dbReference>
<name>A0A0D3J1Y3_EMIH1</name>
<dbReference type="KEGG" id="ehx:EMIHUDRAFT_244064"/>
<dbReference type="PaxDb" id="2903-EOD17518"/>
<organism evidence="2 3">
    <name type="scientific">Emiliania huxleyi (strain CCMP1516)</name>
    <dbReference type="NCBI Taxonomy" id="280463"/>
    <lineage>
        <taxon>Eukaryota</taxon>
        <taxon>Haptista</taxon>
        <taxon>Haptophyta</taxon>
        <taxon>Prymnesiophyceae</taxon>
        <taxon>Isochrysidales</taxon>
        <taxon>Noelaerhabdaceae</taxon>
        <taxon>Emiliania</taxon>
    </lineage>
</organism>
<feature type="region of interest" description="Disordered" evidence="1">
    <location>
        <begin position="38"/>
        <end position="103"/>
    </location>
</feature>
<sequence>MPAARAVECTELTELYDNFVYSVEADTMGFYTSSISSVEASLGPPTDDCKPNGAIQRAGEEGRQATPPRDRPGKARDPPFPKNRGAPPNRENRPKPSAGGAKV</sequence>